<evidence type="ECO:0000313" key="1">
    <source>
        <dbReference type="EMBL" id="HJB10465.1"/>
    </source>
</evidence>
<name>A0A9D2LDV0_9MICO</name>
<sequence length="99" mass="11035">MAELTGLLDLGESPEGMRVIVRCERPRPGAQLRSEDVDGYRLTTFAANTTRGQLADLEVRHRRRARGEDRILRLTDRSRWAPIVQAAQVRLCGLPAPAG</sequence>
<dbReference type="Proteomes" id="UP000823823">
    <property type="component" value="Unassembled WGS sequence"/>
</dbReference>
<reference evidence="1" key="2">
    <citation type="submission" date="2021-04" db="EMBL/GenBank/DDBJ databases">
        <authorList>
            <person name="Gilroy R."/>
        </authorList>
    </citation>
    <scope>NUCLEOTIDE SEQUENCE</scope>
    <source>
        <strain evidence="1">ChiHjej13B12-24818</strain>
    </source>
</reference>
<gene>
    <name evidence="1" type="ORF">H9786_08020</name>
</gene>
<reference evidence="1" key="1">
    <citation type="journal article" date="2021" name="PeerJ">
        <title>Extensive microbial diversity within the chicken gut microbiome revealed by metagenomics and culture.</title>
        <authorList>
            <person name="Gilroy R."/>
            <person name="Ravi A."/>
            <person name="Getino M."/>
            <person name="Pursley I."/>
            <person name="Horton D.L."/>
            <person name="Alikhan N.F."/>
            <person name="Baker D."/>
            <person name="Gharbi K."/>
            <person name="Hall N."/>
            <person name="Watson M."/>
            <person name="Adriaenssens E.M."/>
            <person name="Foster-Nyarko E."/>
            <person name="Jarju S."/>
            <person name="Secka A."/>
            <person name="Antonio M."/>
            <person name="Oren A."/>
            <person name="Chaudhuri R.R."/>
            <person name="La Ragione R."/>
            <person name="Hildebrand F."/>
            <person name="Pallen M.J."/>
        </authorList>
    </citation>
    <scope>NUCLEOTIDE SEQUENCE</scope>
    <source>
        <strain evidence="1">ChiHjej13B12-24818</strain>
    </source>
</reference>
<dbReference type="AlphaFoldDB" id="A0A9D2LDV0"/>
<proteinExistence type="predicted"/>
<protein>
    <submittedName>
        <fullName evidence="1">Uncharacterized protein</fullName>
    </submittedName>
</protein>
<accession>A0A9D2LDV0</accession>
<organism evidence="1 2">
    <name type="scientific">Candidatus Brachybacterium merdavium</name>
    <dbReference type="NCBI Taxonomy" id="2838513"/>
    <lineage>
        <taxon>Bacteria</taxon>
        <taxon>Bacillati</taxon>
        <taxon>Actinomycetota</taxon>
        <taxon>Actinomycetes</taxon>
        <taxon>Micrococcales</taxon>
        <taxon>Dermabacteraceae</taxon>
        <taxon>Brachybacterium</taxon>
    </lineage>
</organism>
<evidence type="ECO:0000313" key="2">
    <source>
        <dbReference type="Proteomes" id="UP000823823"/>
    </source>
</evidence>
<comment type="caution">
    <text evidence="1">The sequence shown here is derived from an EMBL/GenBank/DDBJ whole genome shotgun (WGS) entry which is preliminary data.</text>
</comment>
<dbReference type="EMBL" id="DWZH01000057">
    <property type="protein sequence ID" value="HJB10465.1"/>
    <property type="molecule type" value="Genomic_DNA"/>
</dbReference>